<comment type="subcellular location">
    <subcellularLocation>
        <location evidence="6">Cytoplasm</location>
    </subcellularLocation>
</comment>
<dbReference type="InterPro" id="IPR002903">
    <property type="entry name" value="RsmH"/>
</dbReference>
<dbReference type="InterPro" id="IPR023397">
    <property type="entry name" value="SAM-dep_MeTrfase_MraW_recog"/>
</dbReference>
<dbReference type="SUPFAM" id="SSF53335">
    <property type="entry name" value="S-adenosyl-L-methionine-dependent methyltransferases"/>
    <property type="match status" value="1"/>
</dbReference>
<evidence type="ECO:0000313" key="8">
    <source>
        <dbReference type="Proteomes" id="UP000233417"/>
    </source>
</evidence>
<gene>
    <name evidence="6" type="primary">rsmH</name>
    <name evidence="7" type="ORF">CVU76_02685</name>
</gene>
<proteinExistence type="inferred from homology"/>
<keyword evidence="6" id="KW-0963">Cytoplasm</keyword>
<dbReference type="Gene3D" id="3.40.50.150">
    <property type="entry name" value="Vaccinia Virus protein VP39"/>
    <property type="match status" value="1"/>
</dbReference>
<evidence type="ECO:0000256" key="3">
    <source>
        <dbReference type="ARBA" id="ARBA00022603"/>
    </source>
</evidence>
<comment type="function">
    <text evidence="6">Specifically methylates the N4 position of cytidine in position 1402 (C1402) of 16S rRNA.</text>
</comment>
<feature type="binding site" evidence="6">
    <location>
        <position position="108"/>
    </location>
    <ligand>
        <name>S-adenosyl-L-methionine</name>
        <dbReference type="ChEBI" id="CHEBI:59789"/>
    </ligand>
</feature>
<dbReference type="InterPro" id="IPR029063">
    <property type="entry name" value="SAM-dependent_MTases_sf"/>
</dbReference>
<dbReference type="Pfam" id="PF01795">
    <property type="entry name" value="Methyltransf_5"/>
    <property type="match status" value="1"/>
</dbReference>
<keyword evidence="5 6" id="KW-0949">S-adenosyl-L-methionine</keyword>
<dbReference type="EC" id="2.1.1.199" evidence="6"/>
<keyword evidence="2 6" id="KW-0698">rRNA processing</keyword>
<comment type="caution">
    <text evidence="7">The sequence shown here is derived from an EMBL/GenBank/DDBJ whole genome shotgun (WGS) entry which is preliminary data.</text>
</comment>
<dbReference type="NCBIfam" id="TIGR00006">
    <property type="entry name" value="16S rRNA (cytosine(1402)-N(4))-methyltransferase RsmH"/>
    <property type="match status" value="1"/>
</dbReference>
<comment type="catalytic activity">
    <reaction evidence="6">
        <text>cytidine(1402) in 16S rRNA + S-adenosyl-L-methionine = N(4)-methylcytidine(1402) in 16S rRNA + S-adenosyl-L-homocysteine + H(+)</text>
        <dbReference type="Rhea" id="RHEA:42928"/>
        <dbReference type="Rhea" id="RHEA-COMP:10286"/>
        <dbReference type="Rhea" id="RHEA-COMP:10287"/>
        <dbReference type="ChEBI" id="CHEBI:15378"/>
        <dbReference type="ChEBI" id="CHEBI:57856"/>
        <dbReference type="ChEBI" id="CHEBI:59789"/>
        <dbReference type="ChEBI" id="CHEBI:74506"/>
        <dbReference type="ChEBI" id="CHEBI:82748"/>
        <dbReference type="EC" id="2.1.1.199"/>
    </reaction>
</comment>
<evidence type="ECO:0000256" key="2">
    <source>
        <dbReference type="ARBA" id="ARBA00022552"/>
    </source>
</evidence>
<feature type="binding site" evidence="6">
    <location>
        <begin position="33"/>
        <end position="35"/>
    </location>
    <ligand>
        <name>S-adenosyl-L-methionine</name>
        <dbReference type="ChEBI" id="CHEBI:59789"/>
    </ligand>
</feature>
<keyword evidence="4 6" id="KW-0808">Transferase</keyword>
<feature type="binding site" evidence="6">
    <location>
        <position position="81"/>
    </location>
    <ligand>
        <name>S-adenosyl-L-methionine</name>
        <dbReference type="ChEBI" id="CHEBI:59789"/>
    </ligand>
</feature>
<dbReference type="HAMAP" id="MF_01007">
    <property type="entry name" value="16SrRNA_methyltr_H"/>
    <property type="match status" value="1"/>
</dbReference>
<dbReference type="Proteomes" id="UP000233417">
    <property type="component" value="Unassembled WGS sequence"/>
</dbReference>
<feature type="binding site" evidence="6">
    <location>
        <position position="53"/>
    </location>
    <ligand>
        <name>S-adenosyl-L-methionine</name>
        <dbReference type="ChEBI" id="CHEBI:59789"/>
    </ligand>
</feature>
<protein>
    <recommendedName>
        <fullName evidence="6">Ribosomal RNA small subunit methyltransferase H</fullName>
        <ecNumber evidence="6">2.1.1.199</ecNumber>
    </recommendedName>
    <alternativeName>
        <fullName evidence="6">16S rRNA m(4)C1402 methyltransferase</fullName>
    </alternativeName>
    <alternativeName>
        <fullName evidence="6">rRNA (cytosine-N(4)-)-methyltransferase RsmH</fullName>
    </alternativeName>
</protein>
<keyword evidence="3 6" id="KW-0489">Methyltransferase</keyword>
<dbReference type="AlphaFoldDB" id="A0A2N2F429"/>
<evidence type="ECO:0000256" key="4">
    <source>
        <dbReference type="ARBA" id="ARBA00022679"/>
    </source>
</evidence>
<dbReference type="GO" id="GO:0070475">
    <property type="term" value="P:rRNA base methylation"/>
    <property type="evidence" value="ECO:0007669"/>
    <property type="project" value="UniProtKB-UniRule"/>
</dbReference>
<evidence type="ECO:0000313" key="7">
    <source>
        <dbReference type="EMBL" id="PKN02906.1"/>
    </source>
</evidence>
<evidence type="ECO:0000256" key="5">
    <source>
        <dbReference type="ARBA" id="ARBA00022691"/>
    </source>
</evidence>
<accession>A0A2N2F429</accession>
<dbReference type="GO" id="GO:0071424">
    <property type="term" value="F:rRNA (cytosine-N4-)-methyltransferase activity"/>
    <property type="evidence" value="ECO:0007669"/>
    <property type="project" value="UniProtKB-UniRule"/>
</dbReference>
<evidence type="ECO:0000256" key="6">
    <source>
        <dbReference type="HAMAP-Rule" id="MF_01007"/>
    </source>
</evidence>
<dbReference type="PANTHER" id="PTHR11265:SF0">
    <property type="entry name" value="12S RRNA N4-METHYLCYTIDINE METHYLTRANSFERASE"/>
    <property type="match status" value="1"/>
</dbReference>
<dbReference type="SUPFAM" id="SSF81799">
    <property type="entry name" value="Putative methyltransferase TM0872, insert domain"/>
    <property type="match status" value="1"/>
</dbReference>
<dbReference type="PIRSF" id="PIRSF004486">
    <property type="entry name" value="MraW"/>
    <property type="match status" value="1"/>
</dbReference>
<sequence>MKKIHVPVLLQETIDSLNINPEGFYIDCTLGDGGHSFEIFKKLSPNGLLISIDQDQHAIDFVKEYYKDEIKENWVIEKSNFAKISEIASKHARKPDGIIMDLGISSRQLEESYDRGFSYLEENEPLDMRMDEELGVKAKDLLVVLPEKELTKLFTIYGEEKFARKIASEIKKRITHINTVGDLTRLVYRVVPAAHQSSKNPSRRVFQALRIAVNDELNSLKQGLDNSFEILNINGRISVITFHSLEDRIVKDYFNNLVDSGKGVLLYENVIAPTDNEIRENPRSASAKLRTIVKIK</sequence>
<reference evidence="7 8" key="1">
    <citation type="journal article" date="2017" name="ISME J.">
        <title>Potential for microbial H2 and metal transformations associated with novel bacteria and archaea in deep terrestrial subsurface sediments.</title>
        <authorList>
            <person name="Hernsdorf A.W."/>
            <person name="Amano Y."/>
            <person name="Miyakawa K."/>
            <person name="Ise K."/>
            <person name="Suzuki Y."/>
            <person name="Anantharaman K."/>
            <person name="Probst A."/>
            <person name="Burstein D."/>
            <person name="Thomas B.C."/>
            <person name="Banfield J.F."/>
        </authorList>
    </citation>
    <scope>NUCLEOTIDE SEQUENCE [LARGE SCALE GENOMIC DNA]</scope>
    <source>
        <strain evidence="7">HGW-Dojkabacteria-1</strain>
    </source>
</reference>
<dbReference type="EMBL" id="PHAO01000001">
    <property type="protein sequence ID" value="PKN02906.1"/>
    <property type="molecule type" value="Genomic_DNA"/>
</dbReference>
<dbReference type="GO" id="GO:0005737">
    <property type="term" value="C:cytoplasm"/>
    <property type="evidence" value="ECO:0007669"/>
    <property type="project" value="UniProtKB-SubCell"/>
</dbReference>
<name>A0A2N2F429_9BACT</name>
<dbReference type="PANTHER" id="PTHR11265">
    <property type="entry name" value="S-ADENOSYL-METHYLTRANSFERASE MRAW"/>
    <property type="match status" value="1"/>
</dbReference>
<feature type="binding site" evidence="6">
    <location>
        <position position="101"/>
    </location>
    <ligand>
        <name>S-adenosyl-L-methionine</name>
        <dbReference type="ChEBI" id="CHEBI:59789"/>
    </ligand>
</feature>
<organism evidence="7 8">
    <name type="scientific">Candidatus Dojkabacteria bacterium HGW-Dojkabacteria-1</name>
    <dbReference type="NCBI Taxonomy" id="2013761"/>
    <lineage>
        <taxon>Bacteria</taxon>
        <taxon>Candidatus Dojkabacteria</taxon>
    </lineage>
</organism>
<dbReference type="Gene3D" id="1.10.150.170">
    <property type="entry name" value="Putative methyltransferase TM0872, insert domain"/>
    <property type="match status" value="1"/>
</dbReference>
<evidence type="ECO:0000256" key="1">
    <source>
        <dbReference type="ARBA" id="ARBA00010396"/>
    </source>
</evidence>
<comment type="similarity">
    <text evidence="1 6">Belongs to the methyltransferase superfamily. RsmH family.</text>
</comment>